<evidence type="ECO:0000313" key="2">
    <source>
        <dbReference type="EMBL" id="CAD1830140.1"/>
    </source>
</evidence>
<evidence type="ECO:0000256" key="1">
    <source>
        <dbReference type="SAM" id="MobiDB-lite"/>
    </source>
</evidence>
<feature type="region of interest" description="Disordered" evidence="1">
    <location>
        <begin position="114"/>
        <end position="140"/>
    </location>
</feature>
<feature type="compositionally biased region" description="Low complexity" evidence="1">
    <location>
        <begin position="114"/>
        <end position="123"/>
    </location>
</feature>
<gene>
    <name evidence="2" type="ORF">CB5_LOCUS13351</name>
</gene>
<organism evidence="2">
    <name type="scientific">Ananas comosus var. bracteatus</name>
    <name type="common">red pineapple</name>
    <dbReference type="NCBI Taxonomy" id="296719"/>
    <lineage>
        <taxon>Eukaryota</taxon>
        <taxon>Viridiplantae</taxon>
        <taxon>Streptophyta</taxon>
        <taxon>Embryophyta</taxon>
        <taxon>Tracheophyta</taxon>
        <taxon>Spermatophyta</taxon>
        <taxon>Magnoliopsida</taxon>
        <taxon>Liliopsida</taxon>
        <taxon>Poales</taxon>
        <taxon>Bromeliaceae</taxon>
        <taxon>Bromelioideae</taxon>
        <taxon>Ananas</taxon>
    </lineage>
</organism>
<accession>A0A6V7PGZ6</accession>
<proteinExistence type="predicted"/>
<sequence length="167" mass="17743">MLCGLLLSADVLRIGAVFASGLLHALRFLRLHWPSSARPDTSEPCMVAMAVATLSSILRTSSFKALKVSAISVYLSPTFDRMSSNSARRSSTDAESFVIRVSLPLPRLEGCLEASPPTSPAAASDDDMAPSRTGSDTNCHGLNEFARKSPCGARLPPRSEQACLSTC</sequence>
<dbReference type="EMBL" id="LR862148">
    <property type="protein sequence ID" value="CAD1830140.1"/>
    <property type="molecule type" value="Genomic_DNA"/>
</dbReference>
<protein>
    <submittedName>
        <fullName evidence="2">Uncharacterized protein</fullName>
    </submittedName>
</protein>
<dbReference type="AlphaFoldDB" id="A0A6V7PGZ6"/>
<name>A0A6V7PGZ6_ANACO</name>
<reference evidence="2" key="1">
    <citation type="submission" date="2020-07" db="EMBL/GenBank/DDBJ databases">
        <authorList>
            <person name="Lin J."/>
        </authorList>
    </citation>
    <scope>NUCLEOTIDE SEQUENCE</scope>
</reference>